<evidence type="ECO:0000313" key="2">
    <source>
        <dbReference type="EMBL" id="SUZ69872.1"/>
    </source>
</evidence>
<protein>
    <recommendedName>
        <fullName evidence="3">Lectin</fullName>
    </recommendedName>
</protein>
<dbReference type="EMBL" id="UINC01001073">
    <property type="protein sequence ID" value="SUZ69872.1"/>
    <property type="molecule type" value="Genomic_DNA"/>
</dbReference>
<dbReference type="AlphaFoldDB" id="A0A381PS51"/>
<accession>A0A381PS51</accession>
<dbReference type="InterPro" id="IPR016186">
    <property type="entry name" value="C-type_lectin-like/link_sf"/>
</dbReference>
<name>A0A381PS51_9ZZZZ</name>
<evidence type="ECO:0000256" key="1">
    <source>
        <dbReference type="SAM" id="MobiDB-lite"/>
    </source>
</evidence>
<reference evidence="2" key="1">
    <citation type="submission" date="2018-05" db="EMBL/GenBank/DDBJ databases">
        <authorList>
            <person name="Lanie J.A."/>
            <person name="Ng W.-L."/>
            <person name="Kazmierczak K.M."/>
            <person name="Andrzejewski T.M."/>
            <person name="Davidsen T.M."/>
            <person name="Wayne K.J."/>
            <person name="Tettelin H."/>
            <person name="Glass J.I."/>
            <person name="Rusch D."/>
            <person name="Podicherti R."/>
            <person name="Tsui H.-C.T."/>
            <person name="Winkler M.E."/>
        </authorList>
    </citation>
    <scope>NUCLEOTIDE SEQUENCE</scope>
</reference>
<organism evidence="2">
    <name type="scientific">marine metagenome</name>
    <dbReference type="NCBI Taxonomy" id="408172"/>
    <lineage>
        <taxon>unclassified sequences</taxon>
        <taxon>metagenomes</taxon>
        <taxon>ecological metagenomes</taxon>
    </lineage>
</organism>
<feature type="region of interest" description="Disordered" evidence="1">
    <location>
        <begin position="160"/>
        <end position="197"/>
    </location>
</feature>
<proteinExistence type="predicted"/>
<evidence type="ECO:0008006" key="3">
    <source>
        <dbReference type="Google" id="ProtNLM"/>
    </source>
</evidence>
<gene>
    <name evidence="2" type="ORF">METZ01_LOCUS22726</name>
</gene>
<feature type="region of interest" description="Disordered" evidence="1">
    <location>
        <begin position="108"/>
        <end position="132"/>
    </location>
</feature>
<dbReference type="SUPFAM" id="SSF56436">
    <property type="entry name" value="C-type lectin-like"/>
    <property type="match status" value="1"/>
</dbReference>
<dbReference type="InterPro" id="IPR016187">
    <property type="entry name" value="CTDL_fold"/>
</dbReference>
<dbReference type="Gene3D" id="3.10.100.10">
    <property type="entry name" value="Mannose-Binding Protein A, subunit A"/>
    <property type="match status" value="1"/>
</dbReference>
<sequence length="213" mass="21811">MNKNLPIFAIALSLAITVPTVLSQDNSMSFFITSAGPGDGANLGGIDGADAHCQELADAAGAGEKTWKAYLSVSGTNIINARDRIGSGPWYNAKGVAIAQNLEDLHSENAKTGKGGSLNEKGSEVNGRGDAPNMHDIITGSTLNGMAIAGNGDTTCSNWTNNGEGSARVGHHDRQGGGENPNSWNSAHGSRGCGQTDLQGTGGNGLFYCFATD</sequence>